<name>A0A517QQ03_9PLAN</name>
<dbReference type="InterPro" id="IPR038177">
    <property type="entry name" value="IAT_beta_sf"/>
</dbReference>
<proteinExistence type="predicted"/>
<reference evidence="2 3" key="1">
    <citation type="submission" date="2019-02" db="EMBL/GenBank/DDBJ databases">
        <title>Deep-cultivation of Planctomycetes and their phenomic and genomic characterization uncovers novel biology.</title>
        <authorList>
            <person name="Wiegand S."/>
            <person name="Jogler M."/>
            <person name="Boedeker C."/>
            <person name="Pinto D."/>
            <person name="Vollmers J."/>
            <person name="Rivas-Marin E."/>
            <person name="Kohn T."/>
            <person name="Peeters S.H."/>
            <person name="Heuer A."/>
            <person name="Rast P."/>
            <person name="Oberbeckmann S."/>
            <person name="Bunk B."/>
            <person name="Jeske O."/>
            <person name="Meyerdierks A."/>
            <person name="Storesund J.E."/>
            <person name="Kallscheuer N."/>
            <person name="Luecker S."/>
            <person name="Lage O.M."/>
            <person name="Pohl T."/>
            <person name="Merkel B.J."/>
            <person name="Hornburger P."/>
            <person name="Mueller R.-W."/>
            <person name="Bruemmer F."/>
            <person name="Labrenz M."/>
            <person name="Spormann A.M."/>
            <person name="Op den Camp H."/>
            <person name="Overmann J."/>
            <person name="Amann R."/>
            <person name="Jetten M.S.M."/>
            <person name="Mascher T."/>
            <person name="Medema M.H."/>
            <person name="Devos D.P."/>
            <person name="Kaster A.-K."/>
            <person name="Ovreas L."/>
            <person name="Rohde M."/>
            <person name="Galperin M.Y."/>
            <person name="Jogler C."/>
        </authorList>
    </citation>
    <scope>NUCLEOTIDE SEQUENCE [LARGE SCALE GENOMIC DNA]</scope>
    <source>
        <strain evidence="2 3">Mal48</strain>
    </source>
</reference>
<dbReference type="Gene3D" id="2.160.20.10">
    <property type="entry name" value="Single-stranded right-handed beta-helix, Pectin lyase-like"/>
    <property type="match status" value="1"/>
</dbReference>
<dbReference type="InterPro" id="IPR012334">
    <property type="entry name" value="Pectin_lyas_fold"/>
</dbReference>
<dbReference type="Pfam" id="PF11924">
    <property type="entry name" value="IAT_beta"/>
    <property type="match status" value="1"/>
</dbReference>
<feature type="domain" description="Inverse autotransporter beta-domain" evidence="1">
    <location>
        <begin position="122"/>
        <end position="246"/>
    </location>
</feature>
<protein>
    <recommendedName>
        <fullName evidence="1">Inverse autotransporter beta-domain domain-containing protein</fullName>
    </recommendedName>
</protein>
<dbReference type="EMBL" id="CP036267">
    <property type="protein sequence ID" value="QDT33720.1"/>
    <property type="molecule type" value="Genomic_DNA"/>
</dbReference>
<sequence length="4052" mass="413870">MYLPAILGTIVVLRMATKWPRSQLLGQTMTSRKPYLYGLLFLLFIPSLSHGQVGYTTDEQVTGDASGTLYSAVVPLAFPRSYIFARGDFGDRPGVLDNYFATGGFMPMQFHGPDEVFYMEGQVWLTEQNEKSLVGGNFGVGNRWLIRDFSQMIGVNAFLAWDQKGSGNNYDGAGVGVEWLSDYLGVTANAYIPWNRRINKSGNATPIKEMTHFTGSNLAYVTLQPVEEQLLGADFEIGSAIPRAEWLSLFGGAYYFDAKQGNDFSGISGRAQLDFTSAIVNLAVTDDDRFGTSVNLTGELRLGDGPLDFTPRYRTLDNQMFDRARRQARIQTLQYIAQGEEIAINPANGLPFEFIHVDNTAAPGGDGTFESRFNELDDASNMPTADIILAYSGNTEHGGPHLNANGGLVLEDNQIVLGEGYNFLLETANFPGLPCPLPDFAIGATDNPYIAGNAGADLITLANNNQILGLNMLAPTGGNAIVGTDITDTVIDEINRDVIFGVENTGAGGGILLTNIGGTADITNIGFDITDPTAAGGIVVNNTDTADLTLTINNDLMTFPGLVVMGGQTGIGIAADNSNIAADIDNIKNSDSETGIAIVGRNAADITAVVDNSDFTDSTGDGLNVDLDMSTATAMFTNGSFDNSGDAAGDNAIDMTLTDNSVFNLGLTNITGDNAFDDGIFGSIDDGSQLTIVANDTSFSGAQNGDGLDIDATMESIFSGSFINGSFADAGGNGVSLDFDGMGTTGVLTLDNVPLDNAGLNALEVIADNNAVVTVTGDGISGAGAGEDGIHLDADNTATIGVVLSNTGSFAGAGNDGIDLANNNGGRIILNAAGEMGMPIDFSGVTTGNGLVSTASGIGTRTDIDLVSGANFDNAAIDAINISSDAGAFTTLDGTMISGASAGDDGIQLSSTDGRIDLNITQAGSFANAGQAGGGTGDGIDIFNEAGGRITLNLAGDGGSIIDFSGAERNGLVSNTDGDGTVTDINLSTGAMFDNAGEDAINLTSTDLGLTQLVGSMVSGSNAGDDGIDLNNDGGMINLQLTNTGSFANAGQNLLGGGDGIDSVNNNGGVTAINISGAGGMPVDFSGAELDGLFSSTGLNAATDIDFNTGAMFDNAGNHAIHLEANDAAGVSLTGDNVSGSMAGSHGILINAENSAGVVSTGVDVNLTNTGSFAGAGGDGLQFNGTDGADININIAGTAMTPADFSGAADRGVNGNLDNSMGVLTLTNTNFNGPLGSDGMFIDANNDSVFVGTITDSTFNDATMGDGIEVNMDGSAGMLTLTNVDANNAGDNGLMLRAEDTLALGSSTLDVNLDNVSLNNATSDAINVIAMDGGYIDIDGTDVDGMDAGDMGVQLSAIASRIDFTLNSTGTNNFTNSGDTGLVFNGTNMATINVNVSDTNFDDTVPGGFGINGSLTDSIATLNLTDVTANNAEFAGLRVRANNSTVSGTLSNVELNDAGTDAIFIQGLLGADVDFTMSNISGLRAGDDGFDIDAVGIDAMTMTDINIQIDDSTFSDATNNGLEVNFQDFANVIFNSDTGLNLDNAGQSAAILGMGDGVNLTGGNFATADIDITNGSILNAFDDQTDAVMIMGGAMGTVTIDPTTATGAGDNGVEFEVASGGIFNYTAGTMGGPAVDSPVSTAADPVGNNGVFGTVDAGTVNLTFNNSDINSDGMGGSAGDGINVTGTNAADFTLNLNNSDVNGWSNGNGIVVAMTDSTAGINFNGSTVNDAGMNAIDLTSNGTSTIDVGFDANGTTIQNTGGTAINALANGGTINFDAPGFLTVDTTGGQGIALNAQNAGTIDFQAMNGLTIDGAGQAGLLIDAETGSMVTVDAMGTMANALLIQNSGGQGVAVNADGDSMVDVTLRNGSIQDNGTDPMFLPGHGIQAVANGDMVMGDGSLINLTLMDIDITGNTGDGVNLVANMGDNTMMGMPITSGINYSHNGGTIGNNAHPDPAVPDGVGFGISATANGGGMGSDTIIGLSLNNVSVLSPPQPPGNEEGAINLVMNNGGVIIQDITGGELSGPVMVCADGNGSFASLSLDNVLINPSVDGAMDPDAAAIVLKAINDGSVEANFSNMTGATAISGHGAQAVAFLADTGGQLNATFTNIEMNNNLLGLGTLTGPLPAGHPDEPIFTGVGFGLESVVQGLVQGSGMAASSANVTFTDVNIFDNAGANAFEVDVLDGGQLNLTVDNMTTFNNGAQAGEGEFQVNVEDAGSVATINIDGLTANDSGGKGVNLISSGGGAFDIEQLNDITANNAQEEGFNLVGALNDADGIVTLSNSSFNGAGQSMGGQDGVNINLDVVADTTLNLDTVTANNAGGLGININLDANSNPAVMNLDVNIDNVQANGAGGFDGLLVVVDELASMANSDVTITGGSSFNDSANDGINILFGGAADSTATVLIDDTTATNAMGLAGAFFGDGIYIDNTTVGGTDITDITITNNVDVSGAAQSGLEIHLATQTNPTNIMIDGLTANDTGGLGIDLNLSNITGGDSTVSIANTTANNTMMGTGGGIDINLDGVTGGTQAISLDNVSAQDAAGADGLDITVANTVATDIVDIDITGSNFDGAAMTGVDINVTGSAISNIDMTDTTANNAGLGGVDINLADAQDMSSITLSNVDAVGSMGGNGLLVDATLAMGATIDVGINGGMGGVSDFSNSFGNGVLLDITGDATNTINLAVDGLTANDNGGDGFNFAVINGETVDVKNFTNVTTNENMLNGIDLQATNGSKVEFDSIGGGSFGDITSTGNQENGMNIEVNTGAMFGPVDFAGANNLSNNSLGSANFHALNIDVRDSNSSAELSFNDLTIANTALDVGGNPLGGGINLAVQDMNASLIFNLNDSLVQRSVRSGIRLNATNGGDFEGTFTGVEILDNGVGATTRGEGFIANIQGANTTAEIVFSDVHSNNNSTGSGYLISVESEGSLDLAINDGTSGNGNANTGMIINADGMNTNLTVTSTGANVFSNNMGMDVGAPVAVTGDGGGIEISLTDQVTAGLGLSVSATGNAGDGVSIVTDNSSVDLTMLSLNGGGLAVDGNAGNGLRIDLDNLANPFDFILDDFTINNNGLSQADIRLANMSVDNIFIGDENDNGTGVSVASASGTGDGVRLSLDNMTVNNNFSIHRLSASGNVNSGHGLNIEINDSTLTNPATITESTFTSNGQAGARVLLENGSQATFQAFQTVDGVNRFTNNFEEGMLFELHDEMSSLDINNFYGNLITNNMGIGLHIIADEPLQAPNDLDMVGPSLDVVIGDSARTVNTITGNRDAAVALDMRADSTGTFSIENSILAGTLNGADAKHFGDGLAVLLSNGARLTGLELDGAGAMLNLNNNAGSGLRTNITDVSEMTNFVVLNSLIEGNQQHGISVERMVEAIYTNGVVIGGPGEGNIIRNNALNGINIVHSNSPLTLTMDLDITGNQLSNNRQDGIFVQAKSDGRVTGNITDNDITLSQVGRDGIHFQIDNDADLGSELLANEFFSIDGNFINQGALGRDGIHFDINRSVGFVAGPGNAFAHVLINDSLTRQSQIINSGRHGVTILDDSGFSNPGGPITQSRYRINDTLILNSVQDGVHVEQRTVNPQFVDSRQGGISVELTGSDGVGANGMRIVGSGNNGVDFDFRSAAVSANEAFRRTDNVSNNVLIQNARVTSSGNNGVDFFFTDSSNTGVPLQAGGANIQFGGDSADYVHASGPLPALTDSRVFVQSNTNDGIHVQIDSRGFLGTTNRTVTNTTMKGTEVLSNGGRGLFVSAQHDAMFSTTGSSTPLDTSTRSVWVIGDLADPFPSNRFNNNIMEGVIFDTQARAISQNVFTGTVATARTRNNPDVFVLVNVNRNPNSGTRVSSQHFFGDILNPNIDPSGDETRRRVTTDVEFYNNQVNSNGTSEGRDGLVFSVGTLTRMNARIQANQFDGNGGFDVNIFPVHSNELVLPTSIDVGAPNADDRIVYDPVAYMDVIFGGPLASDRNSAQSVQVLSNGTNTSAITQTGIINQADAFKATVRPVYLMGLVRFDSEWQTSFEDNQNPGSFLDLPATGLDDFINGTMATPVWPDMVFPPSP</sequence>
<accession>A0A517QQ03</accession>
<dbReference type="InterPro" id="IPR024519">
    <property type="entry name" value="IAT_beta"/>
</dbReference>
<dbReference type="KEGG" id="tpol:Mal48_29750"/>
<dbReference type="Proteomes" id="UP000315724">
    <property type="component" value="Chromosome"/>
</dbReference>
<gene>
    <name evidence="2" type="ORF">Mal48_29750</name>
</gene>
<organism evidence="2 3">
    <name type="scientific">Thalassoglobus polymorphus</name>
    <dbReference type="NCBI Taxonomy" id="2527994"/>
    <lineage>
        <taxon>Bacteria</taxon>
        <taxon>Pseudomonadati</taxon>
        <taxon>Planctomycetota</taxon>
        <taxon>Planctomycetia</taxon>
        <taxon>Planctomycetales</taxon>
        <taxon>Planctomycetaceae</taxon>
        <taxon>Thalassoglobus</taxon>
    </lineage>
</organism>
<keyword evidence="3" id="KW-1185">Reference proteome</keyword>
<evidence type="ECO:0000259" key="1">
    <source>
        <dbReference type="Pfam" id="PF11924"/>
    </source>
</evidence>
<dbReference type="Gene3D" id="2.40.160.160">
    <property type="entry name" value="Inverse autotransporter, beta-domain"/>
    <property type="match status" value="1"/>
</dbReference>
<evidence type="ECO:0000313" key="3">
    <source>
        <dbReference type="Proteomes" id="UP000315724"/>
    </source>
</evidence>
<evidence type="ECO:0000313" key="2">
    <source>
        <dbReference type="EMBL" id="QDT33720.1"/>
    </source>
</evidence>
<dbReference type="SMART" id="SM00710">
    <property type="entry name" value="PbH1"/>
    <property type="match status" value="41"/>
</dbReference>
<dbReference type="InterPro" id="IPR006626">
    <property type="entry name" value="PbH1"/>
</dbReference>